<evidence type="ECO:0000313" key="7">
    <source>
        <dbReference type="EMBL" id="QNG46241.1"/>
    </source>
</evidence>
<feature type="domain" description="RNA polymerase sigma factor 70 region 4 type 2" evidence="6">
    <location>
        <begin position="106"/>
        <end position="158"/>
    </location>
</feature>
<protein>
    <submittedName>
        <fullName evidence="7">Sigma-70 family RNA polymerase sigma factor</fullName>
    </submittedName>
</protein>
<evidence type="ECO:0000259" key="6">
    <source>
        <dbReference type="Pfam" id="PF08281"/>
    </source>
</evidence>
<proteinExistence type="inferred from homology"/>
<dbReference type="NCBIfam" id="TIGR02937">
    <property type="entry name" value="sigma70-ECF"/>
    <property type="match status" value="1"/>
</dbReference>
<dbReference type="GO" id="GO:0003677">
    <property type="term" value="F:DNA binding"/>
    <property type="evidence" value="ECO:0007669"/>
    <property type="project" value="InterPro"/>
</dbReference>
<dbReference type="Pfam" id="PF08281">
    <property type="entry name" value="Sigma70_r4_2"/>
    <property type="match status" value="1"/>
</dbReference>
<reference evidence="7 8" key="1">
    <citation type="submission" date="2020-07" db="EMBL/GenBank/DDBJ databases">
        <title>Whole genome sequence of Sphingobium yanoikuyae A3.</title>
        <authorList>
            <person name="Han S.-S."/>
        </authorList>
    </citation>
    <scope>NUCLEOTIDE SEQUENCE [LARGE SCALE GENOMIC DNA]</scope>
    <source>
        <strain evidence="7 8">A3</strain>
    </source>
</reference>
<dbReference type="AlphaFoldDB" id="A0A9X7YCU5"/>
<dbReference type="SUPFAM" id="SSF88946">
    <property type="entry name" value="Sigma2 domain of RNA polymerase sigma factors"/>
    <property type="match status" value="1"/>
</dbReference>
<dbReference type="GO" id="GO:0006352">
    <property type="term" value="P:DNA-templated transcription initiation"/>
    <property type="evidence" value="ECO:0007669"/>
    <property type="project" value="InterPro"/>
</dbReference>
<comment type="similarity">
    <text evidence="1">Belongs to the sigma-70 factor family. ECF subfamily.</text>
</comment>
<evidence type="ECO:0000259" key="5">
    <source>
        <dbReference type="Pfam" id="PF04542"/>
    </source>
</evidence>
<dbReference type="EMBL" id="CP060122">
    <property type="protein sequence ID" value="QNG46241.1"/>
    <property type="molecule type" value="Genomic_DNA"/>
</dbReference>
<dbReference type="GO" id="GO:0016987">
    <property type="term" value="F:sigma factor activity"/>
    <property type="evidence" value="ECO:0007669"/>
    <property type="project" value="UniProtKB-KW"/>
</dbReference>
<organism evidence="7 8">
    <name type="scientific">Sphingobium yanoikuyae</name>
    <name type="common">Sphingomonas yanoikuyae</name>
    <dbReference type="NCBI Taxonomy" id="13690"/>
    <lineage>
        <taxon>Bacteria</taxon>
        <taxon>Pseudomonadati</taxon>
        <taxon>Pseudomonadota</taxon>
        <taxon>Alphaproteobacteria</taxon>
        <taxon>Sphingomonadales</taxon>
        <taxon>Sphingomonadaceae</taxon>
        <taxon>Sphingobium</taxon>
    </lineage>
</organism>
<dbReference type="PANTHER" id="PTHR43133">
    <property type="entry name" value="RNA POLYMERASE ECF-TYPE SIGMA FACTO"/>
    <property type="match status" value="1"/>
</dbReference>
<dbReference type="Gene3D" id="1.10.10.10">
    <property type="entry name" value="Winged helix-like DNA-binding domain superfamily/Winged helix DNA-binding domain"/>
    <property type="match status" value="1"/>
</dbReference>
<sequence length="168" mass="18835">MIGLDIYAAHRCALIDYAERIVGSRAEAEDVVQDAWLHLRQALGRGVLRDPVPYLYRIVRNLAIDVQRRARRQSRHLAEGGDAHLAEVPDDTPSPEAVVAAQAELHCVEQALASLPERQRIAIEMYRLGGFKLREIADRLSISVSLTHLLIAQGLAECHRQCRMDTQP</sequence>
<accession>A0A9X7YCU5</accession>
<dbReference type="SUPFAM" id="SSF88659">
    <property type="entry name" value="Sigma3 and sigma4 domains of RNA polymerase sigma factors"/>
    <property type="match status" value="1"/>
</dbReference>
<keyword evidence="3" id="KW-0731">Sigma factor</keyword>
<dbReference type="InterPro" id="IPR007627">
    <property type="entry name" value="RNA_pol_sigma70_r2"/>
</dbReference>
<dbReference type="InterPro" id="IPR039425">
    <property type="entry name" value="RNA_pol_sigma-70-like"/>
</dbReference>
<dbReference type="Proteomes" id="UP000515377">
    <property type="component" value="Chromosome"/>
</dbReference>
<dbReference type="InterPro" id="IPR013249">
    <property type="entry name" value="RNA_pol_sigma70_r4_t2"/>
</dbReference>
<dbReference type="PANTHER" id="PTHR43133:SF63">
    <property type="entry name" value="RNA POLYMERASE SIGMA FACTOR FECI-RELATED"/>
    <property type="match status" value="1"/>
</dbReference>
<dbReference type="InterPro" id="IPR014284">
    <property type="entry name" value="RNA_pol_sigma-70_dom"/>
</dbReference>
<evidence type="ECO:0000313" key="8">
    <source>
        <dbReference type="Proteomes" id="UP000515377"/>
    </source>
</evidence>
<evidence type="ECO:0000256" key="4">
    <source>
        <dbReference type="ARBA" id="ARBA00023163"/>
    </source>
</evidence>
<dbReference type="InterPro" id="IPR013324">
    <property type="entry name" value="RNA_pol_sigma_r3/r4-like"/>
</dbReference>
<evidence type="ECO:0000256" key="2">
    <source>
        <dbReference type="ARBA" id="ARBA00023015"/>
    </source>
</evidence>
<dbReference type="Pfam" id="PF04542">
    <property type="entry name" value="Sigma70_r2"/>
    <property type="match status" value="1"/>
</dbReference>
<dbReference type="InterPro" id="IPR036388">
    <property type="entry name" value="WH-like_DNA-bd_sf"/>
</dbReference>
<dbReference type="Gene3D" id="1.10.1740.10">
    <property type="match status" value="1"/>
</dbReference>
<keyword evidence="2" id="KW-0805">Transcription regulation</keyword>
<feature type="domain" description="RNA polymerase sigma-70 region 2" evidence="5">
    <location>
        <begin position="7"/>
        <end position="72"/>
    </location>
</feature>
<gene>
    <name evidence="7" type="ORF">H3V42_00710</name>
</gene>
<keyword evidence="4" id="KW-0804">Transcription</keyword>
<name>A0A9X7YCU5_SPHYA</name>
<evidence type="ECO:0000256" key="3">
    <source>
        <dbReference type="ARBA" id="ARBA00023082"/>
    </source>
</evidence>
<evidence type="ECO:0000256" key="1">
    <source>
        <dbReference type="ARBA" id="ARBA00010641"/>
    </source>
</evidence>
<dbReference type="InterPro" id="IPR013325">
    <property type="entry name" value="RNA_pol_sigma_r2"/>
</dbReference>